<evidence type="ECO:0000313" key="4">
    <source>
        <dbReference type="Proteomes" id="UP000598996"/>
    </source>
</evidence>
<dbReference type="CDD" id="cd06193">
    <property type="entry name" value="siderophore_interacting"/>
    <property type="match status" value="1"/>
</dbReference>
<organism evidence="3 4">
    <name type="scientific">Paractinoplanes lichenicola</name>
    <dbReference type="NCBI Taxonomy" id="2802976"/>
    <lineage>
        <taxon>Bacteria</taxon>
        <taxon>Bacillati</taxon>
        <taxon>Actinomycetota</taxon>
        <taxon>Actinomycetes</taxon>
        <taxon>Micromonosporales</taxon>
        <taxon>Micromonosporaceae</taxon>
        <taxon>Paractinoplanes</taxon>
    </lineage>
</organism>
<dbReference type="Gene3D" id="2.40.30.10">
    <property type="entry name" value="Translation factors"/>
    <property type="match status" value="1"/>
</dbReference>
<evidence type="ECO:0000313" key="3">
    <source>
        <dbReference type="EMBL" id="MBL7259881.1"/>
    </source>
</evidence>
<dbReference type="SUPFAM" id="SSF52343">
    <property type="entry name" value="Ferredoxin reductase-like, C-terminal NADP-linked domain"/>
    <property type="match status" value="1"/>
</dbReference>
<protein>
    <submittedName>
        <fullName evidence="3">Siderophore-interacting protein</fullName>
    </submittedName>
</protein>
<gene>
    <name evidence="3" type="ORF">JKJ07_36730</name>
</gene>
<keyword evidence="4" id="KW-1185">Reference proteome</keyword>
<dbReference type="PANTHER" id="PTHR30157:SF0">
    <property type="entry name" value="NADPH-DEPENDENT FERRIC-CHELATE REDUCTASE"/>
    <property type="match status" value="1"/>
</dbReference>
<reference evidence="3 4" key="1">
    <citation type="submission" date="2021-01" db="EMBL/GenBank/DDBJ databases">
        <title>Actinoplanes sp. nov. LDG1-01 isolated from lichen.</title>
        <authorList>
            <person name="Saeng-In P."/>
            <person name="Phongsopitanun W."/>
            <person name="Kanchanasin P."/>
            <person name="Yuki M."/>
            <person name="Kudo T."/>
            <person name="Ohkuma M."/>
            <person name="Tanasupawat S."/>
        </authorList>
    </citation>
    <scope>NUCLEOTIDE SEQUENCE [LARGE SCALE GENOMIC DNA]</scope>
    <source>
        <strain evidence="3 4">LDG1-01</strain>
    </source>
</reference>
<dbReference type="InterPro" id="IPR013113">
    <property type="entry name" value="SIP_FAD-bd"/>
</dbReference>
<feature type="domain" description="SIP-like Rossmann fold" evidence="1">
    <location>
        <begin position="110"/>
        <end position="227"/>
    </location>
</feature>
<dbReference type="InterPro" id="IPR039374">
    <property type="entry name" value="SIP_fam"/>
</dbReference>
<sequence>MTLTGDELDRFEYLAPDHLVRIFLPRDGVLELPDSEQWWPALQAIPEERRPFCRNYTVRRIDHARKELDIDFVLHGDGGPASAWALKVAAGDRIGVLSDSADYDPPADTTWQLLIADETGLPAITATLEALPPGMPAIALLEVDSSADEIPVRVPEGSTLTWLHRRGDAPGMSDVVIRTVKDLDLPAGTPYAFVAGESGMVTTVRRHLVKERGLDKERVYFCGYWKLAASLMETST</sequence>
<feature type="domain" description="Siderophore-interacting FAD-binding" evidence="2">
    <location>
        <begin position="1"/>
        <end position="97"/>
    </location>
</feature>
<name>A0ABS1VZG2_9ACTN</name>
<evidence type="ECO:0000259" key="1">
    <source>
        <dbReference type="Pfam" id="PF04954"/>
    </source>
</evidence>
<evidence type="ECO:0000259" key="2">
    <source>
        <dbReference type="Pfam" id="PF08021"/>
    </source>
</evidence>
<dbReference type="EMBL" id="JAENHO010000012">
    <property type="protein sequence ID" value="MBL7259881.1"/>
    <property type="molecule type" value="Genomic_DNA"/>
</dbReference>
<dbReference type="Proteomes" id="UP000598996">
    <property type="component" value="Unassembled WGS sequence"/>
</dbReference>
<comment type="caution">
    <text evidence="3">The sequence shown here is derived from an EMBL/GenBank/DDBJ whole genome shotgun (WGS) entry which is preliminary data.</text>
</comment>
<proteinExistence type="predicted"/>
<accession>A0ABS1VZG2</accession>
<dbReference type="InterPro" id="IPR007037">
    <property type="entry name" value="SIP_rossman_dom"/>
</dbReference>
<dbReference type="PANTHER" id="PTHR30157">
    <property type="entry name" value="FERRIC REDUCTASE, NADPH-DEPENDENT"/>
    <property type="match status" value="1"/>
</dbReference>
<dbReference type="Gene3D" id="3.40.50.80">
    <property type="entry name" value="Nucleotide-binding domain of ferredoxin-NADP reductase (FNR) module"/>
    <property type="match status" value="1"/>
</dbReference>
<dbReference type="InterPro" id="IPR039261">
    <property type="entry name" value="FNR_nucleotide-bd"/>
</dbReference>
<dbReference type="Pfam" id="PF04954">
    <property type="entry name" value="SIP"/>
    <property type="match status" value="1"/>
</dbReference>
<dbReference type="RefSeq" id="WP_202996575.1">
    <property type="nucleotide sequence ID" value="NZ_JAENHO010000012.1"/>
</dbReference>
<dbReference type="Pfam" id="PF08021">
    <property type="entry name" value="FAD_binding_9"/>
    <property type="match status" value="1"/>
</dbReference>